<evidence type="ECO:0000313" key="6">
    <source>
        <dbReference type="EMBL" id="JAD14006.1"/>
    </source>
</evidence>
<gene>
    <name evidence="6" type="primary">Aph-4_1</name>
    <name evidence="6" type="ORF">g.20780</name>
</gene>
<keyword evidence="5" id="KW-1133">Transmembrane helix</keyword>
<evidence type="ECO:0000256" key="4">
    <source>
        <dbReference type="RuleBase" id="RU003946"/>
    </source>
</evidence>
<reference evidence="6" key="1">
    <citation type="submission" date="2014-11" db="EMBL/GenBank/DDBJ databases">
        <authorList>
            <person name="Geib S."/>
        </authorList>
    </citation>
    <scope>NUCLEOTIDE SEQUENCE</scope>
</reference>
<evidence type="ECO:0000256" key="1">
    <source>
        <dbReference type="ARBA" id="ARBA00012647"/>
    </source>
</evidence>
<comment type="cofactor">
    <cofactor evidence="3">
        <name>Mg(2+)</name>
        <dbReference type="ChEBI" id="CHEBI:18420"/>
    </cofactor>
    <text evidence="3">Binds 1 Mg(2+) ion.</text>
</comment>
<dbReference type="InterPro" id="IPR017850">
    <property type="entry name" value="Alkaline_phosphatase_core_sf"/>
</dbReference>
<feature type="transmembrane region" description="Helical" evidence="5">
    <location>
        <begin position="34"/>
        <end position="56"/>
    </location>
</feature>
<keyword evidence="5" id="KW-0472">Membrane</keyword>
<proteinExistence type="inferred from homology"/>
<dbReference type="PANTHER" id="PTHR11596">
    <property type="entry name" value="ALKALINE PHOSPHATASE"/>
    <property type="match status" value="1"/>
</dbReference>
<keyword evidence="3" id="KW-0460">Magnesium</keyword>
<dbReference type="GO" id="GO:0004035">
    <property type="term" value="F:alkaline phosphatase activity"/>
    <property type="evidence" value="ECO:0007669"/>
    <property type="project" value="UniProtKB-EC"/>
</dbReference>
<dbReference type="InterPro" id="IPR001952">
    <property type="entry name" value="Alkaline_phosphatase"/>
</dbReference>
<sequence length="519" mass="57648">PSECRPAKRNMESNTELKAESTKCSILRLNTLRIFSLASAILLTMMITVMCIGFLVSYEVATEVSSVEDIPYWKDKLPPEQQLWYDEAIEELQLALKRDLHKQLAHNAIIFVTSGIDTEIMAAARALLANRTKPQPALSWERFPHLGRLKNSCSNTELCDPFTMASAIFNGVRSNFRVGGLDTGVLFRDCAAAANVSHHVKGLIEQAQEIGLRTGFVTTRRVTGASMAALYARTPNTAWECDTALPVAANAAGCVDVAQQLIKNAIGRKVNVIMGGGRQTLVSDVPNTVWDPVDETVCNSQDNRNIISDWQLLNVKLKREFAVLQNNDDLRELNGTNIDHVMGIFANNYLQRTNDVNAHRRRVPQLSDMVTKSLNVLKRKDKRYLLVVETGVESTASVDTQTGTLLQLNDVVQQTLDKTSASETLVLVLFTNGQYVRNAVESSGETDVAANPIDFGNEENTLIVKRLSDIATEAVVYARGPHSNLLHGVHEETYMSYVLSYALQMGHFKQNFVNEKKHR</sequence>
<dbReference type="EC" id="3.1.3.1" evidence="1"/>
<reference evidence="6" key="2">
    <citation type="journal article" date="2015" name="Gigascience">
        <title>Reconstructing a comprehensive transcriptome assembly of a white-pupal translocated strain of the pest fruit fly Bactrocera cucurbitae.</title>
        <authorList>
            <person name="Sim S.B."/>
            <person name="Calla B."/>
            <person name="Hall B."/>
            <person name="DeRego T."/>
            <person name="Geib S.M."/>
        </authorList>
    </citation>
    <scope>NUCLEOTIDE SEQUENCE</scope>
</reference>
<dbReference type="Pfam" id="PF00245">
    <property type="entry name" value="Alk_phosphatase"/>
    <property type="match status" value="1"/>
</dbReference>
<dbReference type="SMART" id="SM00098">
    <property type="entry name" value="alkPPc"/>
    <property type="match status" value="1"/>
</dbReference>
<dbReference type="GO" id="GO:0046872">
    <property type="term" value="F:metal ion binding"/>
    <property type="evidence" value="ECO:0007669"/>
    <property type="project" value="UniProtKB-KW"/>
</dbReference>
<dbReference type="PRINTS" id="PR00113">
    <property type="entry name" value="ALKPHPHTASE"/>
</dbReference>
<organism evidence="6">
    <name type="scientific">Zeugodacus cucurbitae</name>
    <name type="common">Melon fruit fly</name>
    <name type="synonym">Bactrocera cucurbitae</name>
    <dbReference type="NCBI Taxonomy" id="28588"/>
    <lineage>
        <taxon>Eukaryota</taxon>
        <taxon>Metazoa</taxon>
        <taxon>Ecdysozoa</taxon>
        <taxon>Arthropoda</taxon>
        <taxon>Hexapoda</taxon>
        <taxon>Insecta</taxon>
        <taxon>Pterygota</taxon>
        <taxon>Neoptera</taxon>
        <taxon>Endopterygota</taxon>
        <taxon>Diptera</taxon>
        <taxon>Brachycera</taxon>
        <taxon>Muscomorpha</taxon>
        <taxon>Tephritoidea</taxon>
        <taxon>Tephritidae</taxon>
        <taxon>Zeugodacus</taxon>
        <taxon>Zeugodacus</taxon>
    </lineage>
</organism>
<evidence type="ECO:0000256" key="2">
    <source>
        <dbReference type="ARBA" id="ARBA00022553"/>
    </source>
</evidence>
<keyword evidence="5" id="KW-0812">Transmembrane</keyword>
<keyword evidence="3" id="KW-0479">Metal-binding</keyword>
<accession>A0A0A1XSK9</accession>
<keyword evidence="2" id="KW-0597">Phosphoprotein</keyword>
<feature type="binding site" evidence="3">
    <location>
        <position position="389"/>
    </location>
    <ligand>
        <name>Mg(2+)</name>
        <dbReference type="ChEBI" id="CHEBI:18420"/>
    </ligand>
</feature>
<protein>
    <recommendedName>
        <fullName evidence="1">alkaline phosphatase</fullName>
        <ecNumber evidence="1">3.1.3.1</ecNumber>
    </recommendedName>
</protein>
<dbReference type="SUPFAM" id="SSF53649">
    <property type="entry name" value="Alkaline phosphatase-like"/>
    <property type="match status" value="1"/>
</dbReference>
<dbReference type="PANTHER" id="PTHR11596:SF5">
    <property type="entry name" value="ALKALINE PHOSPHATASE"/>
    <property type="match status" value="1"/>
</dbReference>
<dbReference type="Gene3D" id="3.40.720.10">
    <property type="entry name" value="Alkaline Phosphatase, subunit A"/>
    <property type="match status" value="1"/>
</dbReference>
<comment type="similarity">
    <text evidence="4">Belongs to the alkaline phosphatase family.</text>
</comment>
<dbReference type="AlphaFoldDB" id="A0A0A1XSK9"/>
<name>A0A0A1XSK9_ZEUCU</name>
<feature type="non-terminal residue" evidence="6">
    <location>
        <position position="1"/>
    </location>
</feature>
<evidence type="ECO:0000256" key="5">
    <source>
        <dbReference type="SAM" id="Phobius"/>
    </source>
</evidence>
<dbReference type="EMBL" id="GBXI01000286">
    <property type="protein sequence ID" value="JAD14006.1"/>
    <property type="molecule type" value="Transcribed_RNA"/>
</dbReference>
<feature type="binding site" evidence="3">
    <location>
        <position position="226"/>
    </location>
    <ligand>
        <name>Mg(2+)</name>
        <dbReference type="ChEBI" id="CHEBI:18420"/>
    </ligand>
</feature>
<evidence type="ECO:0000256" key="3">
    <source>
        <dbReference type="PIRSR" id="PIRSR601952-2"/>
    </source>
</evidence>